<protein>
    <submittedName>
        <fullName evidence="1">Uncharacterized protein</fullName>
    </submittedName>
</protein>
<evidence type="ECO:0000313" key="1">
    <source>
        <dbReference type="EMBL" id="BCI90802.1"/>
    </source>
</evidence>
<dbReference type="AlphaFoldDB" id="A0A7G1ILB1"/>
<organism evidence="1 2">
    <name type="scientific">Mycobacterium kansasii</name>
    <dbReference type="NCBI Taxonomy" id="1768"/>
    <lineage>
        <taxon>Bacteria</taxon>
        <taxon>Bacillati</taxon>
        <taxon>Actinomycetota</taxon>
        <taxon>Actinomycetes</taxon>
        <taxon>Mycobacteriales</taxon>
        <taxon>Mycobacteriaceae</taxon>
        <taxon>Mycobacterium</taxon>
    </lineage>
</organism>
<reference evidence="1 2" key="1">
    <citation type="submission" date="2020-07" db="EMBL/GenBank/DDBJ databases">
        <title>Mycobacterium kansasii (former subtype) with zoonotic potential isolated from diseased indoor pet cat, Japan.</title>
        <authorList>
            <person name="Fukano H."/>
            <person name="Terazono T."/>
            <person name="Hoshino Y."/>
        </authorList>
    </citation>
    <scope>NUCLEOTIDE SEQUENCE [LARGE SCALE GENOMIC DNA]</scope>
    <source>
        <strain evidence="1 2">Kuro-I</strain>
    </source>
</reference>
<sequence>MVAAVVIGAEQYQVVQLGGATVFPMAKVVCVQATGGAATGYCAGLVAVLESAAQPAVDHAGRPPGADELAVAFEPDFGGGITAEVAALGVG</sequence>
<accession>A0A7G1ILB1</accession>
<evidence type="ECO:0000313" key="2">
    <source>
        <dbReference type="Proteomes" id="UP000516380"/>
    </source>
</evidence>
<gene>
    <name evidence="1" type="ORF">NIIDMKKI_60080</name>
</gene>
<dbReference type="Proteomes" id="UP000516380">
    <property type="component" value="Chromosome"/>
</dbReference>
<proteinExistence type="predicted"/>
<keyword evidence="2" id="KW-1185">Reference proteome</keyword>
<name>A0A7G1ILB1_MYCKA</name>
<dbReference type="EMBL" id="AP023343">
    <property type="protein sequence ID" value="BCI90802.1"/>
    <property type="molecule type" value="Genomic_DNA"/>
</dbReference>